<feature type="compositionally biased region" description="Basic and acidic residues" evidence="1">
    <location>
        <begin position="427"/>
        <end position="438"/>
    </location>
</feature>
<dbReference type="SUPFAM" id="SSF82199">
    <property type="entry name" value="SET domain"/>
    <property type="match status" value="1"/>
</dbReference>
<dbReference type="PANTHER" id="PTHR12197:SF292">
    <property type="entry name" value="SET DOMAIN-CONTAINING PROTEIN"/>
    <property type="match status" value="1"/>
</dbReference>
<gene>
    <name evidence="3" type="ORF">DUNSADRAFT_5485</name>
</gene>
<accession>A0ABQ7H7A0</accession>
<keyword evidence="4" id="KW-1185">Reference proteome</keyword>
<feature type="region of interest" description="Disordered" evidence="1">
    <location>
        <begin position="212"/>
        <end position="313"/>
    </location>
</feature>
<dbReference type="CDD" id="cd20071">
    <property type="entry name" value="SET_SMYD"/>
    <property type="match status" value="1"/>
</dbReference>
<reference evidence="3" key="1">
    <citation type="submission" date="2017-08" db="EMBL/GenBank/DDBJ databases">
        <authorList>
            <person name="Polle J.E."/>
            <person name="Barry K."/>
            <person name="Cushman J."/>
            <person name="Schmutz J."/>
            <person name="Tran D."/>
            <person name="Hathwaick L.T."/>
            <person name="Yim W.C."/>
            <person name="Jenkins J."/>
            <person name="Mckie-Krisberg Z.M."/>
            <person name="Prochnik S."/>
            <person name="Lindquist E."/>
            <person name="Dockter R.B."/>
            <person name="Adam C."/>
            <person name="Molina H."/>
            <person name="Bunkerborg J."/>
            <person name="Jin E."/>
            <person name="Buchheim M."/>
            <person name="Magnuson J."/>
        </authorList>
    </citation>
    <scope>NUCLEOTIDE SEQUENCE</scope>
    <source>
        <strain evidence="3">CCAP 19/18</strain>
    </source>
</reference>
<dbReference type="InterPro" id="IPR046341">
    <property type="entry name" value="SET_dom_sf"/>
</dbReference>
<dbReference type="InterPro" id="IPR001214">
    <property type="entry name" value="SET_dom"/>
</dbReference>
<organism evidence="3 4">
    <name type="scientific">Dunaliella salina</name>
    <name type="common">Green alga</name>
    <name type="synonym">Protococcus salinus</name>
    <dbReference type="NCBI Taxonomy" id="3046"/>
    <lineage>
        <taxon>Eukaryota</taxon>
        <taxon>Viridiplantae</taxon>
        <taxon>Chlorophyta</taxon>
        <taxon>core chlorophytes</taxon>
        <taxon>Chlorophyceae</taxon>
        <taxon>CS clade</taxon>
        <taxon>Chlamydomonadales</taxon>
        <taxon>Dunaliellaceae</taxon>
        <taxon>Dunaliella</taxon>
    </lineage>
</organism>
<protein>
    <recommendedName>
        <fullName evidence="2">SET domain-containing protein</fullName>
    </recommendedName>
</protein>
<evidence type="ECO:0000259" key="2">
    <source>
        <dbReference type="PROSITE" id="PS50280"/>
    </source>
</evidence>
<feature type="compositionally biased region" description="Low complexity" evidence="1">
    <location>
        <begin position="218"/>
        <end position="235"/>
    </location>
</feature>
<dbReference type="Gene3D" id="2.170.270.10">
    <property type="entry name" value="SET domain"/>
    <property type="match status" value="1"/>
</dbReference>
<proteinExistence type="predicted"/>
<name>A0ABQ7H7A0_DUNSA</name>
<feature type="compositionally biased region" description="Low complexity" evidence="1">
    <location>
        <begin position="243"/>
        <end position="275"/>
    </location>
</feature>
<dbReference type="InterPro" id="IPR050869">
    <property type="entry name" value="H3K4_H4K5_MeTrfase"/>
</dbReference>
<sequence length="537" mass="58116">MDAALGPLLCLQSMPGTGGGRGVFAKHDIGTINPGTLLLREQALIAMPVDRQEQEHLHLALARAIISHPDRENLLAATAPLHPTTLADLQPDMLSELRAQHAQDVASLQALLEGGPSQPLTADSLLRLMLVMRFNAHYSGLYLASEMFNHACNPNCIKLLMRRSADVAESEIRAVRPIHAGKECCISYLNPPLQSRTRRKAHLERQHFFLPAMPAPPTSAQQQQQEQQQQQQAPQQPMPQGPAVPQGPAMSAPASSAQQQQQQQPQQPMPQTSSEQELKQPSLQVDHSRASRAPPKKSQRATPPPLPVPSNTFPAEMEAWRGEGDPAQQAADLEAIEQGLDDAEALLVAAQARLSAKRVRKGNASEAAGQVARVLRDGEALVQRASQLLHPRHVVLARAHALLVDACATILAASIQGQAFPDGGPTGHDHPKAPHDSSADGGQSPAGGRESDPVAVAMLLLRAAHELRATQDLHCGAEHLDTAKLLLDMQHALEFLLSVAPRQLFTAFPEQYGTFAKASKADHQLKQEHKRISSLYR</sequence>
<dbReference type="PANTHER" id="PTHR12197">
    <property type="entry name" value="HISTONE-LYSINE N-METHYLTRANSFERASE SMYD"/>
    <property type="match status" value="1"/>
</dbReference>
<dbReference type="Pfam" id="PF00856">
    <property type="entry name" value="SET"/>
    <property type="match status" value="1"/>
</dbReference>
<dbReference type="EMBL" id="MU069456">
    <property type="protein sequence ID" value="KAF5842718.1"/>
    <property type="molecule type" value="Genomic_DNA"/>
</dbReference>
<comment type="caution">
    <text evidence="3">The sequence shown here is derived from an EMBL/GenBank/DDBJ whole genome shotgun (WGS) entry which is preliminary data.</text>
</comment>
<feature type="region of interest" description="Disordered" evidence="1">
    <location>
        <begin position="421"/>
        <end position="449"/>
    </location>
</feature>
<evidence type="ECO:0000313" key="4">
    <source>
        <dbReference type="Proteomes" id="UP000815325"/>
    </source>
</evidence>
<dbReference type="Proteomes" id="UP000815325">
    <property type="component" value="Unassembled WGS sequence"/>
</dbReference>
<dbReference type="PROSITE" id="PS50280">
    <property type="entry name" value="SET"/>
    <property type="match status" value="1"/>
</dbReference>
<feature type="domain" description="SET" evidence="2">
    <location>
        <begin position="6"/>
        <end position="189"/>
    </location>
</feature>
<evidence type="ECO:0000313" key="3">
    <source>
        <dbReference type="EMBL" id="KAF5842718.1"/>
    </source>
</evidence>
<evidence type="ECO:0000256" key="1">
    <source>
        <dbReference type="SAM" id="MobiDB-lite"/>
    </source>
</evidence>